<keyword evidence="2" id="KW-1185">Reference proteome</keyword>
<evidence type="ECO:0000313" key="1">
    <source>
        <dbReference type="EMBL" id="MDQ9170007.1"/>
    </source>
</evidence>
<dbReference type="RefSeq" id="WP_338435927.1">
    <property type="nucleotide sequence ID" value="NZ_JAUYVH010000002.1"/>
</dbReference>
<evidence type="ECO:0000313" key="2">
    <source>
        <dbReference type="Proteomes" id="UP001225596"/>
    </source>
</evidence>
<protein>
    <submittedName>
        <fullName evidence="1">DUF2946 family protein</fullName>
    </submittedName>
</protein>
<dbReference type="EMBL" id="JAUYVH010000002">
    <property type="protein sequence ID" value="MDQ9170007.1"/>
    <property type="molecule type" value="Genomic_DNA"/>
</dbReference>
<sequence>MDEIVKQAMAKWPNVPHCYGWLLLDARGAWRMRDERTQALQRPGDKIINPALIEFIGRNYTHDERGQWYFQNGPQRVYVDLEATPFVAHIDPANGLMLHTAERLSKIDSVLMTESGQLILLGMGKVALMDDRDLAACFEELQIENKAPTEEALFAWLDGSRTSESMTWKYQGRRYPVSRIPHEDLPERFNYIQRPRDKLSTD</sequence>
<dbReference type="Pfam" id="PF11161">
    <property type="entry name" value="DUF2944"/>
    <property type="match status" value="1"/>
</dbReference>
<organism evidence="1 2">
    <name type="scientific">Keguizhuia sedimenti</name>
    <dbReference type="NCBI Taxonomy" id="3064264"/>
    <lineage>
        <taxon>Bacteria</taxon>
        <taxon>Pseudomonadati</taxon>
        <taxon>Pseudomonadota</taxon>
        <taxon>Betaproteobacteria</taxon>
        <taxon>Burkholderiales</taxon>
        <taxon>Oxalobacteraceae</taxon>
        <taxon>Keguizhuia</taxon>
    </lineage>
</organism>
<reference evidence="1 2" key="1">
    <citation type="submission" date="2023-08" db="EMBL/GenBank/DDBJ databases">
        <title>Oxalobacteraceae gen .nov., isolated from river sludge outside the plant.</title>
        <authorList>
            <person name="Zhao S.Y."/>
        </authorList>
    </citation>
    <scope>NUCLEOTIDE SEQUENCE [LARGE SCALE GENOMIC DNA]</scope>
    <source>
        <strain evidence="1 2">R-40</strain>
    </source>
</reference>
<name>A0ABU1BM94_9BURK</name>
<proteinExistence type="predicted"/>
<dbReference type="Proteomes" id="UP001225596">
    <property type="component" value="Unassembled WGS sequence"/>
</dbReference>
<dbReference type="InterPro" id="IPR021332">
    <property type="entry name" value="DUF2944"/>
</dbReference>
<comment type="caution">
    <text evidence="1">The sequence shown here is derived from an EMBL/GenBank/DDBJ whole genome shotgun (WGS) entry which is preliminary data.</text>
</comment>
<gene>
    <name evidence="1" type="ORF">Q8A64_06230</name>
</gene>
<accession>A0ABU1BM94</accession>